<dbReference type="PANTHER" id="PTHR11820:SF7">
    <property type="entry name" value="ACYLPYRUVASE FAHD1, MITOCHONDRIAL"/>
    <property type="match status" value="1"/>
</dbReference>
<dbReference type="SUPFAM" id="SSF56529">
    <property type="entry name" value="FAH"/>
    <property type="match status" value="1"/>
</dbReference>
<dbReference type="GO" id="GO:0016853">
    <property type="term" value="F:isomerase activity"/>
    <property type="evidence" value="ECO:0007669"/>
    <property type="project" value="UniProtKB-ARBA"/>
</dbReference>
<proteinExistence type="predicted"/>
<keyword evidence="1" id="KW-0479">Metal-binding</keyword>
<dbReference type="FunFam" id="3.90.850.10:FF:000002">
    <property type="entry name" value="2-hydroxyhepta-2,4-diene-1,7-dioate isomerase"/>
    <property type="match status" value="1"/>
</dbReference>
<dbReference type="AlphaFoldDB" id="A0A381SWB2"/>
<sequence>MDPLYRIEHNGHPTYAVRLDGNWCLLDGDPYGTSRPGARIEGNPRVLAPVVPSKIVAVGLNYKDHAAEMNKALPEEPLIFLKPSTSVVGPGEPIVIPAGAGRVDYEAEVGVVIGKTARHVPAASAHDYVLGLTCVNDVTDRDLQLRDVQYTRAKGFDTFSPVGPCVAAGDLDRSIGIESRVNGESRQSSSTSELIFSIRQLVEFVTAVMTLLPGDIISTGTPPGVGPLVAGDRVVVAVEGVGELANEVVSAQQSVCS</sequence>
<dbReference type="EMBL" id="UINC01003669">
    <property type="protein sequence ID" value="SVA08292.1"/>
    <property type="molecule type" value="Genomic_DNA"/>
</dbReference>
<dbReference type="GO" id="GO:0019752">
    <property type="term" value="P:carboxylic acid metabolic process"/>
    <property type="evidence" value="ECO:0007669"/>
    <property type="project" value="UniProtKB-ARBA"/>
</dbReference>
<evidence type="ECO:0000256" key="1">
    <source>
        <dbReference type="ARBA" id="ARBA00022723"/>
    </source>
</evidence>
<reference evidence="3" key="1">
    <citation type="submission" date="2018-05" db="EMBL/GenBank/DDBJ databases">
        <authorList>
            <person name="Lanie J.A."/>
            <person name="Ng W.-L."/>
            <person name="Kazmierczak K.M."/>
            <person name="Andrzejewski T.M."/>
            <person name="Davidsen T.M."/>
            <person name="Wayne K.J."/>
            <person name="Tettelin H."/>
            <person name="Glass J.I."/>
            <person name="Rusch D."/>
            <person name="Podicherti R."/>
            <person name="Tsui H.-C.T."/>
            <person name="Winkler M.E."/>
        </authorList>
    </citation>
    <scope>NUCLEOTIDE SEQUENCE</scope>
</reference>
<feature type="domain" description="Fumarylacetoacetase-like C-terminal" evidence="2">
    <location>
        <begin position="54"/>
        <end position="249"/>
    </location>
</feature>
<dbReference type="Pfam" id="PF01557">
    <property type="entry name" value="FAA_hydrolase"/>
    <property type="match status" value="1"/>
</dbReference>
<protein>
    <recommendedName>
        <fullName evidence="2">Fumarylacetoacetase-like C-terminal domain-containing protein</fullName>
    </recommendedName>
</protein>
<dbReference type="GO" id="GO:0046872">
    <property type="term" value="F:metal ion binding"/>
    <property type="evidence" value="ECO:0007669"/>
    <property type="project" value="UniProtKB-KW"/>
</dbReference>
<accession>A0A381SWB2</accession>
<dbReference type="InterPro" id="IPR036663">
    <property type="entry name" value="Fumarylacetoacetase_C_sf"/>
</dbReference>
<gene>
    <name evidence="3" type="ORF">METZ01_LOCUS61146</name>
</gene>
<organism evidence="3">
    <name type="scientific">marine metagenome</name>
    <dbReference type="NCBI Taxonomy" id="408172"/>
    <lineage>
        <taxon>unclassified sequences</taxon>
        <taxon>metagenomes</taxon>
        <taxon>ecological metagenomes</taxon>
    </lineage>
</organism>
<name>A0A381SWB2_9ZZZZ</name>
<dbReference type="Gene3D" id="3.90.850.10">
    <property type="entry name" value="Fumarylacetoacetase-like, C-terminal domain"/>
    <property type="match status" value="1"/>
</dbReference>
<dbReference type="PANTHER" id="PTHR11820">
    <property type="entry name" value="ACYLPYRUVASE"/>
    <property type="match status" value="1"/>
</dbReference>
<evidence type="ECO:0000313" key="3">
    <source>
        <dbReference type="EMBL" id="SVA08292.1"/>
    </source>
</evidence>
<dbReference type="InterPro" id="IPR011234">
    <property type="entry name" value="Fumarylacetoacetase-like_C"/>
</dbReference>
<evidence type="ECO:0000259" key="2">
    <source>
        <dbReference type="Pfam" id="PF01557"/>
    </source>
</evidence>
<dbReference type="GO" id="GO:0018773">
    <property type="term" value="F:acetylpyruvate hydrolase activity"/>
    <property type="evidence" value="ECO:0007669"/>
    <property type="project" value="TreeGrafter"/>
</dbReference>